<feature type="signal peptide" evidence="1">
    <location>
        <begin position="1"/>
        <end position="17"/>
    </location>
</feature>
<evidence type="ECO:0000259" key="2">
    <source>
        <dbReference type="Pfam" id="PF12955"/>
    </source>
</evidence>
<evidence type="ECO:0000256" key="1">
    <source>
        <dbReference type="SAM" id="SignalP"/>
    </source>
</evidence>
<dbReference type="STRING" id="559304.G8YDE5"/>
<dbReference type="AlphaFoldDB" id="G8YDE5"/>
<dbReference type="PANTHER" id="PTHR36853">
    <property type="entry name" value="EXPRESSED PROTEIN"/>
    <property type="match status" value="1"/>
</dbReference>
<evidence type="ECO:0000313" key="4">
    <source>
        <dbReference type="Proteomes" id="UP000005222"/>
    </source>
</evidence>
<dbReference type="EMBL" id="FO082050">
    <property type="protein sequence ID" value="CCE82976.1"/>
    <property type="molecule type" value="Genomic_DNA"/>
</dbReference>
<dbReference type="GO" id="GO:0005783">
    <property type="term" value="C:endoplasmic reticulum"/>
    <property type="evidence" value="ECO:0007669"/>
    <property type="project" value="TreeGrafter"/>
</dbReference>
<proteinExistence type="predicted"/>
<sequence>MKLLNVYCLALLPCALAASGRHANIFELNGKGYSYMDDQKEVAAIDQKEALVYLGEKFNIPEAIELGDAAEFLNTYMPAERVPDRDSVLIFVKGAANPDKLFENFKPSFTVKGHQAAQESDESFTHIASKLSDAQSNARRLTQEIGLMNFEGSSAFVNHFADFEQKLVGIWERARRSGAYKSRHIIEGDSSHISDLSVINDKLYRNELSHLLHLQSLKTTGEHALILTLNSLRSLRNKVGSSSATYQYAEKVLSKSIAELSRTYDVTVLALPDSGASVEQKLHRRENELNKAFQKTASRGVAASSNSCFDSEEACQVSTSNCNSHGVCSKVKDKCWSCMCSATHNKTTSKTTTWSGFDCGKKDISSEANLFLWTSLVLAVITIGGIKLLKSIGDEPLTGVLDSNSGQKKA</sequence>
<dbReference type="eggNOG" id="ENOG502S64Q">
    <property type="taxonomic scope" value="Eukaryota"/>
</dbReference>
<dbReference type="Pfam" id="PF12955">
    <property type="entry name" value="Vps3844_C"/>
    <property type="match status" value="1"/>
</dbReference>
<gene>
    <name evidence="3" type="primary">Piso0_002747</name>
    <name evidence="3" type="ORF">GNLVRS01_PISO0J18687g</name>
</gene>
<keyword evidence="1" id="KW-0732">Signal</keyword>
<dbReference type="Proteomes" id="UP000005222">
    <property type="component" value="Chromosome J"/>
</dbReference>
<organism evidence="3 4">
    <name type="scientific">Pichia sorbitophila (strain ATCC MYA-4447 / BCRC 22081 / CBS 7064 / NBRC 10061 / NRRL Y-12695)</name>
    <name type="common">Hybrid yeast</name>
    <dbReference type="NCBI Taxonomy" id="559304"/>
    <lineage>
        <taxon>Eukaryota</taxon>
        <taxon>Fungi</taxon>
        <taxon>Dikarya</taxon>
        <taxon>Ascomycota</taxon>
        <taxon>Saccharomycotina</taxon>
        <taxon>Pichiomycetes</taxon>
        <taxon>Debaryomycetaceae</taxon>
        <taxon>Millerozyma</taxon>
    </lineage>
</organism>
<dbReference type="OrthoDB" id="5583277at2759"/>
<evidence type="ECO:0000313" key="3">
    <source>
        <dbReference type="EMBL" id="CCE82976.1"/>
    </source>
</evidence>
<dbReference type="InterPro" id="IPR024382">
    <property type="entry name" value="Vps3844_C"/>
</dbReference>
<dbReference type="InterPro" id="IPR053065">
    <property type="entry name" value="Archenteron_Induction-Rel"/>
</dbReference>
<dbReference type="HOGENOM" id="CLU_050724_0_0_1"/>
<dbReference type="OMA" id="KTTKWAG"/>
<name>G8YDE5_PICSO</name>
<reference evidence="3 4" key="1">
    <citation type="journal article" date="2012" name="G3 (Bethesda)">
        <title>Pichia sorbitophila, an interspecies yeast hybrid reveals early steps of genome resolution following polyploidization.</title>
        <authorList>
            <person name="Leh Louis V."/>
            <person name="Despons L."/>
            <person name="Friedrich A."/>
            <person name="Martin T."/>
            <person name="Durrens P."/>
            <person name="Casaregola S."/>
            <person name="Neuveglise C."/>
            <person name="Fairhead C."/>
            <person name="Marck C."/>
            <person name="Cruz J.A."/>
            <person name="Straub M.L."/>
            <person name="Kugler V."/>
            <person name="Sacerdot C."/>
            <person name="Uzunov Z."/>
            <person name="Thierry A."/>
            <person name="Weiss S."/>
            <person name="Bleykasten C."/>
            <person name="De Montigny J."/>
            <person name="Jacques N."/>
            <person name="Jung P."/>
            <person name="Lemaire M."/>
            <person name="Mallet S."/>
            <person name="Morel G."/>
            <person name="Richard G.F."/>
            <person name="Sarkar A."/>
            <person name="Savel G."/>
            <person name="Schacherer J."/>
            <person name="Seret M.L."/>
            <person name="Talla E."/>
            <person name="Samson G."/>
            <person name="Jubin C."/>
            <person name="Poulain J."/>
            <person name="Vacherie B."/>
            <person name="Barbe V."/>
            <person name="Pelletier E."/>
            <person name="Sherman D.J."/>
            <person name="Westhof E."/>
            <person name="Weissenbach J."/>
            <person name="Baret P.V."/>
            <person name="Wincker P."/>
            <person name="Gaillardin C."/>
            <person name="Dujon B."/>
            <person name="Souciet J.L."/>
        </authorList>
    </citation>
    <scope>NUCLEOTIDE SEQUENCE [LARGE SCALE GENOMIC DNA]</scope>
    <source>
        <strain evidence="4">ATCC MYA-4447 / BCRC 22081 / CBS 7064 / NBRC 10061 / NRRL Y-12695</strain>
    </source>
</reference>
<feature type="domain" description="Vacuolar sorting protein Vps3844 C-terminal" evidence="2">
    <location>
        <begin position="308"/>
        <end position="402"/>
    </location>
</feature>
<protein>
    <submittedName>
        <fullName evidence="3">Piso0_002747 protein</fullName>
    </submittedName>
</protein>
<dbReference type="PANTHER" id="PTHR36853:SF1">
    <property type="entry name" value="DUF3844 DOMAIN-CONTAINING PROTEIN"/>
    <property type="match status" value="1"/>
</dbReference>
<dbReference type="InParanoid" id="G8YDE5"/>
<accession>G8YDE5</accession>
<keyword evidence="4" id="KW-1185">Reference proteome</keyword>
<feature type="chain" id="PRO_5003518755" evidence="1">
    <location>
        <begin position="18"/>
        <end position="410"/>
    </location>
</feature>